<keyword evidence="2" id="KW-1185">Reference proteome</keyword>
<accession>A0A7K1SI83</accession>
<dbReference type="Pfam" id="PF04237">
    <property type="entry name" value="YjbR"/>
    <property type="match status" value="1"/>
</dbReference>
<dbReference type="GO" id="GO:0003677">
    <property type="term" value="F:DNA binding"/>
    <property type="evidence" value="ECO:0007669"/>
    <property type="project" value="UniProtKB-KW"/>
</dbReference>
<name>A0A7K1SI83_9BACT</name>
<comment type="caution">
    <text evidence="1">The sequence shown here is derived from an EMBL/GenBank/DDBJ whole genome shotgun (WGS) entry which is preliminary data.</text>
</comment>
<dbReference type="RefSeq" id="WP_157588225.1">
    <property type="nucleotide sequence ID" value="NZ_WPIN01000011.1"/>
</dbReference>
<dbReference type="InterPro" id="IPR058532">
    <property type="entry name" value="YjbR/MT2646/Rv2570-like"/>
</dbReference>
<reference evidence="1 2" key="1">
    <citation type="submission" date="2019-12" db="EMBL/GenBank/DDBJ databases">
        <title>Spirosoma sp. HMF4905 genome sequencing and assembly.</title>
        <authorList>
            <person name="Kang H."/>
            <person name="Cha I."/>
            <person name="Kim H."/>
            <person name="Joh K."/>
        </authorList>
    </citation>
    <scope>NUCLEOTIDE SEQUENCE [LARGE SCALE GENOMIC DNA]</scope>
    <source>
        <strain evidence="1 2">HMF4905</strain>
    </source>
</reference>
<dbReference type="AlphaFoldDB" id="A0A7K1SI83"/>
<evidence type="ECO:0000313" key="2">
    <source>
        <dbReference type="Proteomes" id="UP000436006"/>
    </source>
</evidence>
<dbReference type="Gene3D" id="3.90.1150.30">
    <property type="match status" value="1"/>
</dbReference>
<dbReference type="EMBL" id="WPIN01000011">
    <property type="protein sequence ID" value="MVM33512.1"/>
    <property type="molecule type" value="Genomic_DNA"/>
</dbReference>
<protein>
    <submittedName>
        <fullName evidence="1">MmcQ/YjbR family DNA-binding protein</fullName>
    </submittedName>
</protein>
<evidence type="ECO:0000313" key="1">
    <source>
        <dbReference type="EMBL" id="MVM33512.1"/>
    </source>
</evidence>
<organism evidence="1 2">
    <name type="scientific">Spirosoma arboris</name>
    <dbReference type="NCBI Taxonomy" id="2682092"/>
    <lineage>
        <taxon>Bacteria</taxon>
        <taxon>Pseudomonadati</taxon>
        <taxon>Bacteroidota</taxon>
        <taxon>Cytophagia</taxon>
        <taxon>Cytophagales</taxon>
        <taxon>Cytophagaceae</taxon>
        <taxon>Spirosoma</taxon>
    </lineage>
</organism>
<proteinExistence type="predicted"/>
<dbReference type="Proteomes" id="UP000436006">
    <property type="component" value="Unassembled WGS sequence"/>
</dbReference>
<gene>
    <name evidence="1" type="ORF">GO755_25975</name>
</gene>
<dbReference type="InterPro" id="IPR038056">
    <property type="entry name" value="YjbR-like_sf"/>
</dbReference>
<dbReference type="SUPFAM" id="SSF142906">
    <property type="entry name" value="YjbR-like"/>
    <property type="match status" value="1"/>
</dbReference>
<keyword evidence="1" id="KW-0238">DNA-binding</keyword>
<sequence>MVDIDTFRQMALSFPEMTEGPHFDKTSFKVGKKVVVTLNVKENRCCLKLSEIDQDLFSTFDRTVIYPVPNKWGKQGWTLVSLQKVNEETLLDALTAAYCEVAPKKLADLVRPKYDDQF</sequence>